<comment type="caution">
    <text evidence="8">The sequence shown here is derived from an EMBL/GenBank/DDBJ whole genome shotgun (WGS) entry which is preliminary data.</text>
</comment>
<dbReference type="PIRSF" id="PIRSF005639">
    <property type="entry name" value="Glut_amidoT_SNO"/>
    <property type="match status" value="1"/>
</dbReference>
<dbReference type="EC" id="4.3.3.6" evidence="7"/>
<evidence type="ECO:0000256" key="2">
    <source>
        <dbReference type="ARBA" id="ARBA00022801"/>
    </source>
</evidence>
<dbReference type="GO" id="GO:0036381">
    <property type="term" value="F:pyridoxal 5'-phosphate synthase (glutamine hydrolysing) activity"/>
    <property type="evidence" value="ECO:0007669"/>
    <property type="project" value="UniProtKB-EC"/>
</dbReference>
<dbReference type="InterPro" id="IPR029062">
    <property type="entry name" value="Class_I_gatase-like"/>
</dbReference>
<dbReference type="PROSITE" id="PS51130">
    <property type="entry name" value="PDXT_SNO_2"/>
    <property type="match status" value="1"/>
</dbReference>
<dbReference type="Proteomes" id="UP001597183">
    <property type="component" value="Unassembled WGS sequence"/>
</dbReference>
<dbReference type="NCBIfam" id="TIGR03800">
    <property type="entry name" value="PLP_synth_Pdx2"/>
    <property type="match status" value="1"/>
</dbReference>
<name>A0ABW4ANQ4_9ACTN</name>
<feature type="active site" description="Nucleophile" evidence="7">
    <location>
        <position position="78"/>
    </location>
</feature>
<evidence type="ECO:0000256" key="1">
    <source>
        <dbReference type="ARBA" id="ARBA00008345"/>
    </source>
</evidence>
<protein>
    <recommendedName>
        <fullName evidence="7">Pyridoxal 5'-phosphate synthase subunit PdxT</fullName>
        <ecNumber evidence="7">4.3.3.6</ecNumber>
    </recommendedName>
    <alternativeName>
        <fullName evidence="7">Pdx2</fullName>
    </alternativeName>
    <alternativeName>
        <fullName evidence="7">Pyridoxal 5'-phosphate synthase glutaminase subunit</fullName>
        <ecNumber evidence="7">3.5.1.2</ecNumber>
    </alternativeName>
</protein>
<keyword evidence="3 7" id="KW-0663">Pyridoxal phosphate</keyword>
<dbReference type="Gene3D" id="3.40.50.880">
    <property type="match status" value="1"/>
</dbReference>
<keyword evidence="5 7" id="KW-0456">Lyase</keyword>
<comment type="catalytic activity">
    <reaction evidence="7">
        <text>aldehydo-D-ribose 5-phosphate + D-glyceraldehyde 3-phosphate + L-glutamine = pyridoxal 5'-phosphate + L-glutamate + phosphate + 3 H2O + H(+)</text>
        <dbReference type="Rhea" id="RHEA:31507"/>
        <dbReference type="ChEBI" id="CHEBI:15377"/>
        <dbReference type="ChEBI" id="CHEBI:15378"/>
        <dbReference type="ChEBI" id="CHEBI:29985"/>
        <dbReference type="ChEBI" id="CHEBI:43474"/>
        <dbReference type="ChEBI" id="CHEBI:58273"/>
        <dbReference type="ChEBI" id="CHEBI:58359"/>
        <dbReference type="ChEBI" id="CHEBI:59776"/>
        <dbReference type="ChEBI" id="CHEBI:597326"/>
        <dbReference type="EC" id="4.3.3.6"/>
    </reaction>
</comment>
<dbReference type="RefSeq" id="WP_317791193.1">
    <property type="nucleotide sequence ID" value="NZ_AP028461.1"/>
</dbReference>
<dbReference type="PROSITE" id="PS51273">
    <property type="entry name" value="GATASE_TYPE_1"/>
    <property type="match status" value="1"/>
</dbReference>
<evidence type="ECO:0000256" key="4">
    <source>
        <dbReference type="ARBA" id="ARBA00022962"/>
    </source>
</evidence>
<dbReference type="PANTHER" id="PTHR31559">
    <property type="entry name" value="PYRIDOXAL 5'-PHOSPHATE SYNTHASE SUBUNIT SNO"/>
    <property type="match status" value="1"/>
</dbReference>
<evidence type="ECO:0000256" key="7">
    <source>
        <dbReference type="HAMAP-Rule" id="MF_01615"/>
    </source>
</evidence>
<proteinExistence type="inferred from homology"/>
<accession>A0ABW4ANQ4</accession>
<gene>
    <name evidence="7 8" type="primary">pdxT</name>
    <name evidence="8" type="ORF">ACFQ5G_40580</name>
</gene>
<feature type="active site" description="Charge relay system" evidence="7">
    <location>
        <position position="177"/>
    </location>
</feature>
<evidence type="ECO:0000256" key="6">
    <source>
        <dbReference type="ARBA" id="ARBA00049534"/>
    </source>
</evidence>
<dbReference type="Pfam" id="PF01174">
    <property type="entry name" value="SNO"/>
    <property type="match status" value="1"/>
</dbReference>
<feature type="binding site" evidence="7">
    <location>
        <begin position="136"/>
        <end position="137"/>
    </location>
    <ligand>
        <name>L-glutamine</name>
        <dbReference type="ChEBI" id="CHEBI:58359"/>
    </ligand>
</feature>
<dbReference type="EMBL" id="JBHTMK010000052">
    <property type="protein sequence ID" value="MFD1371667.1"/>
    <property type="molecule type" value="Genomic_DNA"/>
</dbReference>
<dbReference type="InterPro" id="IPR021196">
    <property type="entry name" value="PdxT/SNO_CS"/>
</dbReference>
<dbReference type="CDD" id="cd01749">
    <property type="entry name" value="GATase1_PB"/>
    <property type="match status" value="1"/>
</dbReference>
<reference evidence="9" key="1">
    <citation type="journal article" date="2019" name="Int. J. Syst. Evol. Microbiol.">
        <title>The Global Catalogue of Microorganisms (GCM) 10K type strain sequencing project: providing services to taxonomists for standard genome sequencing and annotation.</title>
        <authorList>
            <consortium name="The Broad Institute Genomics Platform"/>
            <consortium name="The Broad Institute Genome Sequencing Center for Infectious Disease"/>
            <person name="Wu L."/>
            <person name="Ma J."/>
        </authorList>
    </citation>
    <scope>NUCLEOTIDE SEQUENCE [LARGE SCALE GENOMIC DNA]</scope>
    <source>
        <strain evidence="9">CCM 7526</strain>
    </source>
</reference>
<comment type="pathway">
    <text evidence="7">Cofactor biosynthesis; pyridoxal 5'-phosphate biosynthesis.</text>
</comment>
<dbReference type="EC" id="3.5.1.2" evidence="7"/>
<sequence length="198" mass="21411">MNIGVLALQGDVREHLSALAESDVLARPIRRPEELADVDGLVIPGGESTAISNLAVSFGLLDPIRKRIADGMPVYGSCAGMIMLAASVLDGRPDQESFQGIDMTVRRNAFGRQVDSFEAPVEIEGIEGGPFHAVFIRAPWVEQIGRDVRVLGRVAEGDAAGRIVAVRQGNLLATAFHPELTGDLRVHRYFVEMVRQAL</sequence>
<evidence type="ECO:0000313" key="9">
    <source>
        <dbReference type="Proteomes" id="UP001597183"/>
    </source>
</evidence>
<comment type="similarity">
    <text evidence="1 7">Belongs to the glutaminase PdxT/SNO family.</text>
</comment>
<feature type="binding site" evidence="7">
    <location>
        <position position="107"/>
    </location>
    <ligand>
        <name>L-glutamine</name>
        <dbReference type="ChEBI" id="CHEBI:58359"/>
    </ligand>
</feature>
<dbReference type="SUPFAM" id="SSF52317">
    <property type="entry name" value="Class I glutamine amidotransferase-like"/>
    <property type="match status" value="1"/>
</dbReference>
<evidence type="ECO:0000256" key="5">
    <source>
        <dbReference type="ARBA" id="ARBA00023239"/>
    </source>
</evidence>
<dbReference type="PANTHER" id="PTHR31559:SF0">
    <property type="entry name" value="PYRIDOXAL 5'-PHOSPHATE SYNTHASE SUBUNIT SNO1-RELATED"/>
    <property type="match status" value="1"/>
</dbReference>
<evidence type="ECO:0000256" key="3">
    <source>
        <dbReference type="ARBA" id="ARBA00022898"/>
    </source>
</evidence>
<keyword evidence="9" id="KW-1185">Reference proteome</keyword>
<comment type="catalytic activity">
    <reaction evidence="6 7">
        <text>L-glutamine + H2O = L-glutamate + NH4(+)</text>
        <dbReference type="Rhea" id="RHEA:15889"/>
        <dbReference type="ChEBI" id="CHEBI:15377"/>
        <dbReference type="ChEBI" id="CHEBI:28938"/>
        <dbReference type="ChEBI" id="CHEBI:29985"/>
        <dbReference type="ChEBI" id="CHEBI:58359"/>
        <dbReference type="EC" id="3.5.1.2"/>
    </reaction>
</comment>
<feature type="active site" description="Charge relay system" evidence="7">
    <location>
        <position position="179"/>
    </location>
</feature>
<keyword evidence="4 7" id="KW-0315">Glutamine amidotransferase</keyword>
<feature type="binding site" evidence="7">
    <location>
        <begin position="46"/>
        <end position="48"/>
    </location>
    <ligand>
        <name>L-glutamine</name>
        <dbReference type="ChEBI" id="CHEBI:58359"/>
    </ligand>
</feature>
<evidence type="ECO:0000313" key="8">
    <source>
        <dbReference type="EMBL" id="MFD1371667.1"/>
    </source>
</evidence>
<comment type="function">
    <text evidence="7">Catalyzes the hydrolysis of glutamine to glutamate and ammonia as part of the biosynthesis of pyridoxal 5'-phosphate. The resulting ammonia molecule is channeled to the active site of PdxS.</text>
</comment>
<comment type="subunit">
    <text evidence="7">In the presence of PdxS, forms a dodecamer of heterodimers. Only shows activity in the heterodimer.</text>
</comment>
<dbReference type="GO" id="GO:0004359">
    <property type="term" value="F:glutaminase activity"/>
    <property type="evidence" value="ECO:0007669"/>
    <property type="project" value="UniProtKB-EC"/>
</dbReference>
<dbReference type="PROSITE" id="PS01236">
    <property type="entry name" value="PDXT_SNO_1"/>
    <property type="match status" value="1"/>
</dbReference>
<keyword evidence="2 7" id="KW-0378">Hydrolase</keyword>
<dbReference type="InterPro" id="IPR002161">
    <property type="entry name" value="PdxT/SNO"/>
</dbReference>
<dbReference type="HAMAP" id="MF_01615">
    <property type="entry name" value="PdxT"/>
    <property type="match status" value="1"/>
</dbReference>
<organism evidence="8 9">
    <name type="scientific">Actinoplanes sichuanensis</name>
    <dbReference type="NCBI Taxonomy" id="512349"/>
    <lineage>
        <taxon>Bacteria</taxon>
        <taxon>Bacillati</taxon>
        <taxon>Actinomycetota</taxon>
        <taxon>Actinomycetes</taxon>
        <taxon>Micromonosporales</taxon>
        <taxon>Micromonosporaceae</taxon>
        <taxon>Actinoplanes</taxon>
    </lineage>
</organism>